<dbReference type="Gene3D" id="2.160.20.10">
    <property type="entry name" value="Single-stranded right-handed beta-helix, Pectin lyase-like"/>
    <property type="match status" value="1"/>
</dbReference>
<dbReference type="Pfam" id="PF12708">
    <property type="entry name" value="Pect-lyase_RHGA_epim"/>
    <property type="match status" value="1"/>
</dbReference>
<proteinExistence type="predicted"/>
<organism evidence="2 3">
    <name type="scientific">Paenibacillus glucanolyticus</name>
    <dbReference type="NCBI Taxonomy" id="59843"/>
    <lineage>
        <taxon>Bacteria</taxon>
        <taxon>Bacillati</taxon>
        <taxon>Bacillota</taxon>
        <taxon>Bacilli</taxon>
        <taxon>Bacillales</taxon>
        <taxon>Paenibacillaceae</taxon>
        <taxon>Paenibacillus</taxon>
    </lineage>
</organism>
<keyword evidence="3" id="KW-1185">Reference proteome</keyword>
<comment type="caution">
    <text evidence="2">The sequence shown here is derived from an EMBL/GenBank/DDBJ whole genome shotgun (WGS) entry which is preliminary data.</text>
</comment>
<dbReference type="SUPFAM" id="SSF51126">
    <property type="entry name" value="Pectin lyase-like"/>
    <property type="match status" value="1"/>
</dbReference>
<dbReference type="AlphaFoldDB" id="A0A163GZ18"/>
<reference evidence="2" key="1">
    <citation type="journal article" date="2016" name="Genome Announc.">
        <title>Draft genomes of two strains of Paenibacillus glucanolyticus with capability to degrade lignocellulose.</title>
        <authorList>
            <person name="Mathews S.L."/>
            <person name="Pawlak J."/>
            <person name="Grunden A.M."/>
        </authorList>
    </citation>
    <scope>NUCLEOTIDE SEQUENCE [LARGE SCALE GENOMIC DNA]</scope>
    <source>
        <strain evidence="2">SLM1</strain>
    </source>
</reference>
<dbReference type="STRING" id="59843.A3958_04345"/>
<dbReference type="OrthoDB" id="2651448at2"/>
<evidence type="ECO:0000259" key="1">
    <source>
        <dbReference type="Pfam" id="PF12708"/>
    </source>
</evidence>
<name>A0A163GZ18_9BACL</name>
<dbReference type="InterPro" id="IPR012334">
    <property type="entry name" value="Pectin_lyas_fold"/>
</dbReference>
<dbReference type="InterPro" id="IPR024535">
    <property type="entry name" value="RHGA/B-epi-like_pectate_lyase"/>
</dbReference>
<evidence type="ECO:0000313" key="2">
    <source>
        <dbReference type="EMBL" id="KZS45224.1"/>
    </source>
</evidence>
<dbReference type="Proteomes" id="UP000076796">
    <property type="component" value="Unassembled WGS sequence"/>
</dbReference>
<dbReference type="RefSeq" id="WP_006212478.1">
    <property type="nucleotide sequence ID" value="NZ_CP147845.1"/>
</dbReference>
<gene>
    <name evidence="2" type="ORF">AWU65_04405</name>
</gene>
<dbReference type="EMBL" id="LWMH01000001">
    <property type="protein sequence ID" value="KZS45224.1"/>
    <property type="molecule type" value="Genomic_DNA"/>
</dbReference>
<feature type="domain" description="Rhamnogalacturonase A/B/Epimerase-like pectate lyase" evidence="1">
    <location>
        <begin position="9"/>
        <end position="89"/>
    </location>
</feature>
<dbReference type="InterPro" id="IPR011050">
    <property type="entry name" value="Pectin_lyase_fold/virulence"/>
</dbReference>
<protein>
    <recommendedName>
        <fullName evidence="1">Rhamnogalacturonase A/B/Epimerase-like pectate lyase domain-containing protein</fullName>
    </recommendedName>
</protein>
<dbReference type="GeneID" id="97553538"/>
<sequence>MPVLNNLANVKNFGAKGDGVADDTLAFQSAINACASGSYSVIYMPKGRYRITQTLVLPKQERPNTNATQGIGLTIYGDGMYDSGIIYTGTDYALYSDKDMAETILFRDFYINHAQGGGIYLPQGAHQMFERFFSSACGEGKIGVYIQGMRSGTNSTSGYGGYMISFRNCRFWQETGYLGTGLKLEDIVLCTTIDNCFFSRSVRNYPHLEIVNSDSIHITSTAFERSEQAVPPASPSEGRTEEDVMRDAIAANKVMTAPLIKLNNSRAISIEECHAEATYESFVGIYGHTSGVWIDGCRLDHYAITDYNPNKGYIVTVDPGSTASQDIILGPRNYRIQANHPNTTHGTLVKDPVGCVIVENIADRTSFRDSFYLTERRTVPYIGSAGHNLLRNPSLYAMFANDVPYSVEPDPGFTFKQAAPSGCIVSQSTSSTKIKLRMRTIERLHKHEYYTFVISGTNLSGISTPLFVDIGGDTNDLTLILPSGSERFTITKTFKKFYSDIVDLVVYEPLNLQIHSIYVIPNIVNQIPYGEETISSSAVFTELIRSSSMVISPLPAIPAASAAHRGRIIMVEDSSGVDSLYICKQRSKGVHTWIKLG</sequence>
<accession>A0A163GZ18</accession>
<evidence type="ECO:0000313" key="3">
    <source>
        <dbReference type="Proteomes" id="UP000076796"/>
    </source>
</evidence>